<dbReference type="InterPro" id="IPR039420">
    <property type="entry name" value="WalR-like"/>
</dbReference>
<feature type="domain" description="Response regulatory" evidence="8">
    <location>
        <begin position="8"/>
        <end position="119"/>
    </location>
</feature>
<evidence type="ECO:0000259" key="8">
    <source>
        <dbReference type="PROSITE" id="PS50110"/>
    </source>
</evidence>
<dbReference type="PROSITE" id="PS51755">
    <property type="entry name" value="OMPR_PHOB"/>
    <property type="match status" value="1"/>
</dbReference>
<evidence type="ECO:0000256" key="5">
    <source>
        <dbReference type="ARBA" id="ARBA00041201"/>
    </source>
</evidence>
<gene>
    <name evidence="10" type="ORF">GCM10017774_82070</name>
</gene>
<dbReference type="Gene3D" id="6.10.250.690">
    <property type="match status" value="1"/>
</dbReference>
<evidence type="ECO:0000256" key="4">
    <source>
        <dbReference type="ARBA" id="ARBA00023163"/>
    </source>
</evidence>
<evidence type="ECO:0000256" key="3">
    <source>
        <dbReference type="ARBA" id="ARBA00023125"/>
    </source>
</evidence>
<evidence type="ECO:0000256" key="6">
    <source>
        <dbReference type="PROSITE-ProRule" id="PRU00169"/>
    </source>
</evidence>
<dbReference type="InterPro" id="IPR011006">
    <property type="entry name" value="CheY-like_superfamily"/>
</dbReference>
<dbReference type="CDD" id="cd00383">
    <property type="entry name" value="trans_reg_C"/>
    <property type="match status" value="1"/>
</dbReference>
<dbReference type="GO" id="GO:0003677">
    <property type="term" value="F:DNA binding"/>
    <property type="evidence" value="ECO:0007669"/>
    <property type="project" value="UniProtKB-KW"/>
</dbReference>
<evidence type="ECO:0000313" key="10">
    <source>
        <dbReference type="EMBL" id="GHH59323.1"/>
    </source>
</evidence>
<dbReference type="PROSITE" id="PS50110">
    <property type="entry name" value="RESPONSE_REGULATORY"/>
    <property type="match status" value="1"/>
</dbReference>
<proteinExistence type="predicted"/>
<sequence length="225" mass="24925">MTDTARMRVLLVEDDDGVANALVEALRANGHRPSRVRRGSDALIAHRDADVVLLDLGLPDQDGLEVLRKLRKIDPVPVLVLTARGDERTVVRGLRLGADDYLVKPVRLAELLARIDAVARRSAARQQEPDDVVRVSDVEIDLQSRQVLVGGREISLTTKEFDVLAVLARRPGTAVSRQQLMDEVWGNAFVAVSRTLDVHLTQLRAKLDRPGLLHTIRGFGYRLGE</sequence>
<protein>
    <recommendedName>
        <fullName evidence="5">Sensory transduction protein RegX3</fullName>
    </recommendedName>
</protein>
<feature type="domain" description="OmpR/PhoB-type" evidence="9">
    <location>
        <begin position="130"/>
        <end position="225"/>
    </location>
</feature>
<evidence type="ECO:0000256" key="1">
    <source>
        <dbReference type="ARBA" id="ARBA00022553"/>
    </source>
</evidence>
<keyword evidence="11" id="KW-1185">Reference proteome</keyword>
<dbReference type="EMBL" id="BNAR01000021">
    <property type="protein sequence ID" value="GHH59323.1"/>
    <property type="molecule type" value="Genomic_DNA"/>
</dbReference>
<dbReference type="Gene3D" id="3.40.50.2300">
    <property type="match status" value="1"/>
</dbReference>
<feature type="DNA-binding region" description="OmpR/PhoB-type" evidence="7">
    <location>
        <begin position="130"/>
        <end position="225"/>
    </location>
</feature>
<reference evidence="11" key="1">
    <citation type="journal article" date="2019" name="Int. J. Syst. Evol. Microbiol.">
        <title>The Global Catalogue of Microorganisms (GCM) 10K type strain sequencing project: providing services to taxonomists for standard genome sequencing and annotation.</title>
        <authorList>
            <consortium name="The Broad Institute Genomics Platform"/>
            <consortium name="The Broad Institute Genome Sequencing Center for Infectious Disease"/>
            <person name="Wu L."/>
            <person name="Ma J."/>
        </authorList>
    </citation>
    <scope>NUCLEOTIDE SEQUENCE [LARGE SCALE GENOMIC DNA]</scope>
    <source>
        <strain evidence="11">CGMCC 4.7367</strain>
    </source>
</reference>
<keyword evidence="2" id="KW-0805">Transcription regulation</keyword>
<dbReference type="Pfam" id="PF00486">
    <property type="entry name" value="Trans_reg_C"/>
    <property type="match status" value="1"/>
</dbReference>
<evidence type="ECO:0000313" key="11">
    <source>
        <dbReference type="Proteomes" id="UP000605568"/>
    </source>
</evidence>
<dbReference type="InterPro" id="IPR001867">
    <property type="entry name" value="OmpR/PhoB-type_DNA-bd"/>
</dbReference>
<dbReference type="Pfam" id="PF00072">
    <property type="entry name" value="Response_reg"/>
    <property type="match status" value="1"/>
</dbReference>
<comment type="caution">
    <text evidence="10">The sequence shown here is derived from an EMBL/GenBank/DDBJ whole genome shotgun (WGS) entry which is preliminary data.</text>
</comment>
<dbReference type="SMART" id="SM00862">
    <property type="entry name" value="Trans_reg_C"/>
    <property type="match status" value="1"/>
</dbReference>
<evidence type="ECO:0000256" key="2">
    <source>
        <dbReference type="ARBA" id="ARBA00023015"/>
    </source>
</evidence>
<organism evidence="10 11">
    <name type="scientific">Lentzea cavernae</name>
    <dbReference type="NCBI Taxonomy" id="2020703"/>
    <lineage>
        <taxon>Bacteria</taxon>
        <taxon>Bacillati</taxon>
        <taxon>Actinomycetota</taxon>
        <taxon>Actinomycetes</taxon>
        <taxon>Pseudonocardiales</taxon>
        <taxon>Pseudonocardiaceae</taxon>
        <taxon>Lentzea</taxon>
    </lineage>
</organism>
<dbReference type="SMART" id="SM00448">
    <property type="entry name" value="REC"/>
    <property type="match status" value="1"/>
</dbReference>
<keyword evidence="3 7" id="KW-0238">DNA-binding</keyword>
<dbReference type="PANTHER" id="PTHR48111">
    <property type="entry name" value="REGULATOR OF RPOS"/>
    <property type="match status" value="1"/>
</dbReference>
<evidence type="ECO:0000259" key="9">
    <source>
        <dbReference type="PROSITE" id="PS51755"/>
    </source>
</evidence>
<dbReference type="InterPro" id="IPR036388">
    <property type="entry name" value="WH-like_DNA-bd_sf"/>
</dbReference>
<feature type="modified residue" description="4-aspartylphosphate" evidence="6">
    <location>
        <position position="55"/>
    </location>
</feature>
<dbReference type="PANTHER" id="PTHR48111:SF72">
    <property type="entry name" value="SENSORY TRANSDUCTION PROTEIN REGX3"/>
    <property type="match status" value="1"/>
</dbReference>
<dbReference type="Proteomes" id="UP000605568">
    <property type="component" value="Unassembled WGS sequence"/>
</dbReference>
<name>A0ABQ3MRL6_9PSEU</name>
<dbReference type="Gene3D" id="1.10.10.10">
    <property type="entry name" value="Winged helix-like DNA-binding domain superfamily/Winged helix DNA-binding domain"/>
    <property type="match status" value="1"/>
</dbReference>
<evidence type="ECO:0000256" key="7">
    <source>
        <dbReference type="PROSITE-ProRule" id="PRU01091"/>
    </source>
</evidence>
<accession>A0ABQ3MRL6</accession>
<dbReference type="InterPro" id="IPR001789">
    <property type="entry name" value="Sig_transdc_resp-reg_receiver"/>
</dbReference>
<dbReference type="SUPFAM" id="SSF52172">
    <property type="entry name" value="CheY-like"/>
    <property type="match status" value="1"/>
</dbReference>
<keyword evidence="4" id="KW-0804">Transcription</keyword>
<keyword evidence="1 6" id="KW-0597">Phosphoprotein</keyword>